<dbReference type="InterPro" id="IPR050738">
    <property type="entry name" value="Sulfatase"/>
</dbReference>
<gene>
    <name evidence="6" type="ORF">M3P09_15020</name>
</gene>
<feature type="domain" description="Sulfatase N-terminal" evidence="5">
    <location>
        <begin position="34"/>
        <end position="406"/>
    </location>
</feature>
<keyword evidence="2" id="KW-0479">Metal-binding</keyword>
<dbReference type="InterPro" id="IPR017850">
    <property type="entry name" value="Alkaline_phosphatase_core_sf"/>
</dbReference>
<organism evidence="6 7">
    <name type="scientific">Jejuia spongiicola</name>
    <dbReference type="NCBI Taxonomy" id="2942207"/>
    <lineage>
        <taxon>Bacteria</taxon>
        <taxon>Pseudomonadati</taxon>
        <taxon>Bacteroidota</taxon>
        <taxon>Flavobacteriia</taxon>
        <taxon>Flavobacteriales</taxon>
        <taxon>Flavobacteriaceae</taxon>
        <taxon>Jejuia</taxon>
    </lineage>
</organism>
<reference evidence="6" key="1">
    <citation type="submission" date="2022-05" db="EMBL/GenBank/DDBJ databases">
        <authorList>
            <person name="Park J.-S."/>
        </authorList>
    </citation>
    <scope>NUCLEOTIDE SEQUENCE</scope>
    <source>
        <strain evidence="6">2012CJ34-3</strain>
    </source>
</reference>
<sequence length="520" mass="59561">MLKTKYIFFAFLISFYFSSCNKKEKQTNRNPAKPNIIYILADDLGYAELGAYGQEKIETPNIDALAKNGLMFTQHYSGAPVCAPARASLLTGKHLGHSYIRGNDEWRDRGKVWDYREMAKDSTLEGQRPLPKNTVTIAKLLQESGYATGIVGKWGLGAPNTHSLPNHMGFDYFFGYNCQRQAHTYTPLHLYENEIRYHLANDTVAPNEKLEKGANPNDLASYKKYTQPYYAPEVSFDKMINFIDSNKNKPFFLYWASPIPHVPLQAPKKWVDYYVDKFGEEPPYIGNKGYFPNRYPKATYAAMISYLDEKVGNLIAHLKSIDEYDNTLIIFTSDNGPSYAGGADPIWFNSAKPFNGEYGRGKGFVYEGGIRVPMIASWEGKIKPSTSTNHISGFYDVMATLCDVAQIESPKDTDGISFYNTLIQKDKQKTHDYMYWEFPEYNGQVAIRQGKWKFVWPNIKKGNTDVELYNLDEDLLEKNNIAKDHPELIERFYKIIKKEHTTPEIDKFKIEALENIINSK</sequence>
<dbReference type="InterPro" id="IPR024607">
    <property type="entry name" value="Sulfatase_CS"/>
</dbReference>
<proteinExistence type="inferred from homology"/>
<keyword evidence="3" id="KW-0378">Hydrolase</keyword>
<name>A0ABT0QH51_9FLAO</name>
<keyword evidence="7" id="KW-1185">Reference proteome</keyword>
<dbReference type="Proteomes" id="UP001165381">
    <property type="component" value="Unassembled WGS sequence"/>
</dbReference>
<dbReference type="PANTHER" id="PTHR42693">
    <property type="entry name" value="ARYLSULFATASE FAMILY MEMBER"/>
    <property type="match status" value="1"/>
</dbReference>
<dbReference type="EMBL" id="JAMFLZ010000007">
    <property type="protein sequence ID" value="MCL6296321.1"/>
    <property type="molecule type" value="Genomic_DNA"/>
</dbReference>
<evidence type="ECO:0000256" key="2">
    <source>
        <dbReference type="ARBA" id="ARBA00022723"/>
    </source>
</evidence>
<keyword evidence="4" id="KW-0106">Calcium</keyword>
<comment type="similarity">
    <text evidence="1">Belongs to the sulfatase family.</text>
</comment>
<evidence type="ECO:0000256" key="3">
    <source>
        <dbReference type="ARBA" id="ARBA00022801"/>
    </source>
</evidence>
<evidence type="ECO:0000313" key="7">
    <source>
        <dbReference type="Proteomes" id="UP001165381"/>
    </source>
</evidence>
<evidence type="ECO:0000256" key="1">
    <source>
        <dbReference type="ARBA" id="ARBA00008779"/>
    </source>
</evidence>
<comment type="caution">
    <text evidence="6">The sequence shown here is derived from an EMBL/GenBank/DDBJ whole genome shotgun (WGS) entry which is preliminary data.</text>
</comment>
<dbReference type="SUPFAM" id="SSF53649">
    <property type="entry name" value="Alkaline phosphatase-like"/>
    <property type="match status" value="1"/>
</dbReference>
<dbReference type="CDD" id="cd16145">
    <property type="entry name" value="ARS_like"/>
    <property type="match status" value="1"/>
</dbReference>
<accession>A0ABT0QH51</accession>
<dbReference type="Pfam" id="PF00884">
    <property type="entry name" value="Sulfatase"/>
    <property type="match status" value="1"/>
</dbReference>
<dbReference type="Gene3D" id="3.30.1120.10">
    <property type="match status" value="1"/>
</dbReference>
<dbReference type="InterPro" id="IPR000917">
    <property type="entry name" value="Sulfatase_N"/>
</dbReference>
<dbReference type="PROSITE" id="PS00523">
    <property type="entry name" value="SULFATASE_1"/>
    <property type="match status" value="1"/>
</dbReference>
<evidence type="ECO:0000313" key="6">
    <source>
        <dbReference type="EMBL" id="MCL6296321.1"/>
    </source>
</evidence>
<dbReference type="PANTHER" id="PTHR42693:SF53">
    <property type="entry name" value="ENDO-4-O-SULFATASE"/>
    <property type="match status" value="1"/>
</dbReference>
<evidence type="ECO:0000256" key="4">
    <source>
        <dbReference type="ARBA" id="ARBA00022837"/>
    </source>
</evidence>
<protein>
    <submittedName>
        <fullName evidence="6">Arylsulfatase</fullName>
    </submittedName>
</protein>
<dbReference type="Gene3D" id="3.40.720.10">
    <property type="entry name" value="Alkaline Phosphatase, subunit A"/>
    <property type="match status" value="1"/>
</dbReference>
<dbReference type="RefSeq" id="WP_249973767.1">
    <property type="nucleotide sequence ID" value="NZ_JAMFLZ010000007.1"/>
</dbReference>
<evidence type="ECO:0000259" key="5">
    <source>
        <dbReference type="Pfam" id="PF00884"/>
    </source>
</evidence>